<organism evidence="1 2">
    <name type="scientific">Candidatus Woesebacteria bacterium RBG_16_39_8b</name>
    <dbReference type="NCBI Taxonomy" id="1802482"/>
    <lineage>
        <taxon>Bacteria</taxon>
        <taxon>Candidatus Woeseibacteriota</taxon>
    </lineage>
</organism>
<dbReference type="AlphaFoldDB" id="A0A1F7XBP9"/>
<protein>
    <submittedName>
        <fullName evidence="1">Uncharacterized protein</fullName>
    </submittedName>
</protein>
<name>A0A1F7XBP9_9BACT</name>
<accession>A0A1F7XBP9</accession>
<dbReference type="Proteomes" id="UP000179013">
    <property type="component" value="Unassembled WGS sequence"/>
</dbReference>
<gene>
    <name evidence="1" type="ORF">A2V80_03480</name>
</gene>
<dbReference type="EMBL" id="MGFU01000041">
    <property type="protein sequence ID" value="OGM12441.1"/>
    <property type="molecule type" value="Genomic_DNA"/>
</dbReference>
<proteinExistence type="predicted"/>
<sequence>MENTVITTFKGFNPFIKQLRTDRGWRVEFDVDESQYDLIKDLPKLEGKALTIKIYGGES</sequence>
<evidence type="ECO:0000313" key="2">
    <source>
        <dbReference type="Proteomes" id="UP000179013"/>
    </source>
</evidence>
<reference evidence="1 2" key="1">
    <citation type="journal article" date="2016" name="Nat. Commun.">
        <title>Thousands of microbial genomes shed light on interconnected biogeochemical processes in an aquifer system.</title>
        <authorList>
            <person name="Anantharaman K."/>
            <person name="Brown C.T."/>
            <person name="Hug L.A."/>
            <person name="Sharon I."/>
            <person name="Castelle C.J."/>
            <person name="Probst A.J."/>
            <person name="Thomas B.C."/>
            <person name="Singh A."/>
            <person name="Wilkins M.J."/>
            <person name="Karaoz U."/>
            <person name="Brodie E.L."/>
            <person name="Williams K.H."/>
            <person name="Hubbard S.S."/>
            <person name="Banfield J.F."/>
        </authorList>
    </citation>
    <scope>NUCLEOTIDE SEQUENCE [LARGE SCALE GENOMIC DNA]</scope>
</reference>
<comment type="caution">
    <text evidence="1">The sequence shown here is derived from an EMBL/GenBank/DDBJ whole genome shotgun (WGS) entry which is preliminary data.</text>
</comment>
<evidence type="ECO:0000313" key="1">
    <source>
        <dbReference type="EMBL" id="OGM12441.1"/>
    </source>
</evidence>